<organism evidence="1">
    <name type="scientific">uncultured Aureispira sp</name>
    <dbReference type="NCBI Taxonomy" id="1331704"/>
    <lineage>
        <taxon>Bacteria</taxon>
        <taxon>Pseudomonadati</taxon>
        <taxon>Bacteroidota</taxon>
        <taxon>Saprospiria</taxon>
        <taxon>Saprospirales</taxon>
        <taxon>Saprospiraceae</taxon>
        <taxon>Aureispira</taxon>
        <taxon>environmental samples</taxon>
    </lineage>
</organism>
<dbReference type="AlphaFoldDB" id="A0A6S6TWM3"/>
<reference evidence="1" key="1">
    <citation type="submission" date="2020-01" db="EMBL/GenBank/DDBJ databases">
        <authorList>
            <person name="Meier V. D."/>
            <person name="Meier V D."/>
        </authorList>
    </citation>
    <scope>NUCLEOTIDE SEQUENCE</scope>
    <source>
        <strain evidence="1">HLG_WM_MAG_10</strain>
    </source>
</reference>
<evidence type="ECO:0000313" key="1">
    <source>
        <dbReference type="EMBL" id="CAA6823805.1"/>
    </source>
</evidence>
<accession>A0A6S6TWM3</accession>
<protein>
    <submittedName>
        <fullName evidence="1">Uncharacterized protein</fullName>
    </submittedName>
</protein>
<proteinExistence type="predicted"/>
<sequence>MKWFLCFLVKKLKIPRSINDIDVWKKSIVHYQMVDHTNTLLSDVIGRNIKMHLFKNLKIKTKNVHLFNPPKLNIRNERNMAFASIGILIIGNKICIGWPNCPPTNVIEKE</sequence>
<name>A0A6S6TWM3_9BACT</name>
<gene>
    <name evidence="1" type="ORF">HELGO_WM47495</name>
</gene>
<dbReference type="EMBL" id="CACVAQ010000333">
    <property type="protein sequence ID" value="CAA6823805.1"/>
    <property type="molecule type" value="Genomic_DNA"/>
</dbReference>